<organism evidence="11 12">
    <name type="scientific">Protea cynaroides</name>
    <dbReference type="NCBI Taxonomy" id="273540"/>
    <lineage>
        <taxon>Eukaryota</taxon>
        <taxon>Viridiplantae</taxon>
        <taxon>Streptophyta</taxon>
        <taxon>Embryophyta</taxon>
        <taxon>Tracheophyta</taxon>
        <taxon>Spermatophyta</taxon>
        <taxon>Magnoliopsida</taxon>
        <taxon>Proteales</taxon>
        <taxon>Proteaceae</taxon>
        <taxon>Protea</taxon>
    </lineage>
</organism>
<dbReference type="OrthoDB" id="418595at2759"/>
<feature type="region of interest" description="Disordered" evidence="9">
    <location>
        <begin position="1"/>
        <end position="28"/>
    </location>
</feature>
<dbReference type="FunFam" id="1.20.1540.10:FF:000019">
    <property type="entry name" value="RHOMBOID-like protein"/>
    <property type="match status" value="1"/>
</dbReference>
<dbReference type="InterPro" id="IPR022764">
    <property type="entry name" value="Peptidase_S54_rhomboid_dom"/>
</dbReference>
<keyword evidence="4 8" id="KW-0812">Transmembrane</keyword>
<accession>A0A9Q0H2G1</accession>
<proteinExistence type="inferred from homology"/>
<evidence type="ECO:0000256" key="3">
    <source>
        <dbReference type="ARBA" id="ARBA00009045"/>
    </source>
</evidence>
<evidence type="ECO:0000259" key="10">
    <source>
        <dbReference type="Pfam" id="PF01694"/>
    </source>
</evidence>
<dbReference type="EC" id="3.4.21.105" evidence="8"/>
<evidence type="ECO:0000313" key="11">
    <source>
        <dbReference type="EMBL" id="KAJ4958642.1"/>
    </source>
</evidence>
<dbReference type="InterPro" id="IPR035952">
    <property type="entry name" value="Rhomboid-like_sf"/>
</dbReference>
<dbReference type="SUPFAM" id="SSF144091">
    <property type="entry name" value="Rhomboid-like"/>
    <property type="match status" value="1"/>
</dbReference>
<feature type="transmembrane region" description="Helical" evidence="8">
    <location>
        <begin position="180"/>
        <end position="201"/>
    </location>
</feature>
<reference evidence="11" key="1">
    <citation type="journal article" date="2023" name="Plant J.">
        <title>The genome of the king protea, Protea cynaroides.</title>
        <authorList>
            <person name="Chang J."/>
            <person name="Duong T.A."/>
            <person name="Schoeman C."/>
            <person name="Ma X."/>
            <person name="Roodt D."/>
            <person name="Barker N."/>
            <person name="Li Z."/>
            <person name="Van de Peer Y."/>
            <person name="Mizrachi E."/>
        </authorList>
    </citation>
    <scope>NUCLEOTIDE SEQUENCE</scope>
    <source>
        <tissue evidence="11">Young leaves</tissue>
    </source>
</reference>
<keyword evidence="8" id="KW-0720">Serine protease</keyword>
<feature type="transmembrane region" description="Helical" evidence="8">
    <location>
        <begin position="123"/>
        <end position="144"/>
    </location>
</feature>
<feature type="domain" description="Peptidase S54 rhomboid" evidence="10">
    <location>
        <begin position="114"/>
        <end position="250"/>
    </location>
</feature>
<feature type="transmembrane region" description="Helical" evidence="8">
    <location>
        <begin position="233"/>
        <end position="251"/>
    </location>
</feature>
<evidence type="ECO:0000256" key="9">
    <source>
        <dbReference type="SAM" id="MobiDB-lite"/>
    </source>
</evidence>
<keyword evidence="8" id="KW-0645">Protease</keyword>
<comment type="subcellular location">
    <subcellularLocation>
        <location evidence="2 8">Membrane</location>
        <topology evidence="2 8">Multi-pass membrane protein</topology>
    </subcellularLocation>
</comment>
<keyword evidence="7 8" id="KW-0472">Membrane</keyword>
<keyword evidence="12" id="KW-1185">Reference proteome</keyword>
<feature type="transmembrane region" description="Helical" evidence="8">
    <location>
        <begin position="281"/>
        <end position="301"/>
    </location>
</feature>
<evidence type="ECO:0000256" key="7">
    <source>
        <dbReference type="ARBA" id="ARBA00023136"/>
    </source>
</evidence>
<dbReference type="Gene3D" id="1.20.1540.10">
    <property type="entry name" value="Rhomboid-like"/>
    <property type="match status" value="1"/>
</dbReference>
<evidence type="ECO:0000256" key="4">
    <source>
        <dbReference type="ARBA" id="ARBA00022692"/>
    </source>
</evidence>
<dbReference type="GO" id="GO:0004252">
    <property type="term" value="F:serine-type endopeptidase activity"/>
    <property type="evidence" value="ECO:0007669"/>
    <property type="project" value="InterPro"/>
</dbReference>
<protein>
    <recommendedName>
        <fullName evidence="8">RHOMBOID-like protein</fullName>
        <ecNumber evidence="8">3.4.21.105</ecNumber>
    </recommendedName>
</protein>
<feature type="transmembrane region" description="Helical" evidence="8">
    <location>
        <begin position="156"/>
        <end position="174"/>
    </location>
</feature>
<evidence type="ECO:0000256" key="2">
    <source>
        <dbReference type="ARBA" id="ARBA00004141"/>
    </source>
</evidence>
<gene>
    <name evidence="11" type="ORF">NE237_025753</name>
</gene>
<comment type="function">
    <text evidence="8">Serine protease involved in intramembrane proteolysis.</text>
</comment>
<evidence type="ECO:0000256" key="1">
    <source>
        <dbReference type="ARBA" id="ARBA00000156"/>
    </source>
</evidence>
<evidence type="ECO:0000256" key="5">
    <source>
        <dbReference type="ARBA" id="ARBA00022801"/>
    </source>
</evidence>
<keyword evidence="5 8" id="KW-0378">Hydrolase</keyword>
<keyword evidence="6 8" id="KW-1133">Transmembrane helix</keyword>
<dbReference type="Proteomes" id="UP001141806">
    <property type="component" value="Unassembled WGS sequence"/>
</dbReference>
<dbReference type="GO" id="GO:0005737">
    <property type="term" value="C:cytoplasm"/>
    <property type="evidence" value="ECO:0007669"/>
    <property type="project" value="UniProtKB-ARBA"/>
</dbReference>
<feature type="transmembrane region" description="Helical" evidence="8">
    <location>
        <begin position="208"/>
        <end position="227"/>
    </location>
</feature>
<dbReference type="GO" id="GO:0012505">
    <property type="term" value="C:endomembrane system"/>
    <property type="evidence" value="ECO:0007669"/>
    <property type="project" value="UniProtKB-ARBA"/>
</dbReference>
<dbReference type="EMBL" id="JAMYWD010000010">
    <property type="protein sequence ID" value="KAJ4958642.1"/>
    <property type="molecule type" value="Genomic_DNA"/>
</dbReference>
<dbReference type="PANTHER" id="PTHR22936">
    <property type="entry name" value="RHOMBOID-RELATED"/>
    <property type="match status" value="1"/>
</dbReference>
<dbReference type="AlphaFoldDB" id="A0A9Q0H2G1"/>
<comment type="caution">
    <text evidence="11">The sequence shown here is derived from an EMBL/GenBank/DDBJ whole genome shotgun (WGS) entry which is preliminary data.</text>
</comment>
<evidence type="ECO:0000256" key="6">
    <source>
        <dbReference type="ARBA" id="ARBA00022989"/>
    </source>
</evidence>
<name>A0A9Q0H2G1_9MAGN</name>
<dbReference type="PANTHER" id="PTHR22936:SF87">
    <property type="entry name" value="RHOMBOID-LIKE PROTEIN 5"/>
    <property type="match status" value="1"/>
</dbReference>
<evidence type="ECO:0000256" key="8">
    <source>
        <dbReference type="RuleBase" id="RU362115"/>
    </source>
</evidence>
<comment type="similarity">
    <text evidence="3 8">Belongs to the peptidase S54 family.</text>
</comment>
<dbReference type="GO" id="GO:0006508">
    <property type="term" value="P:proteolysis"/>
    <property type="evidence" value="ECO:0007669"/>
    <property type="project" value="UniProtKB-KW"/>
</dbReference>
<dbReference type="GO" id="GO:0016020">
    <property type="term" value="C:membrane"/>
    <property type="evidence" value="ECO:0007669"/>
    <property type="project" value="UniProtKB-SubCell"/>
</dbReference>
<dbReference type="InterPro" id="IPR002610">
    <property type="entry name" value="Peptidase_S54_rhomboid-like"/>
</dbReference>
<evidence type="ECO:0000313" key="12">
    <source>
        <dbReference type="Proteomes" id="UP001141806"/>
    </source>
</evidence>
<sequence length="311" mass="34294">MGAKIPEQPDVESAIHHQHHRPPVPPPRRISPPAHKPWIACLVPLIFVIDILLFVYTMYVNDCPATTGSDRCLLYDSLGRFSFQPLSENHMIGPSPATLIVMGGLETKLVVVDGQAWRLFSCMWLHGGLIHLLANMMSLLFIGVRLEQEFGLFRIGFLYILSGLGGSLASSIQLQSKVSVGASGALFGLLGAMVSELVMNWTIYSNKCAALSSLLFVVVINMAVGYIPGVDMSAHIGGFVSGFLLGFILLVRPQFGWVNQKYLPPGYDAKHVKPKFNCCQYLLWTTALVAFITGYLVGLLYKSYFLFLKHC</sequence>
<dbReference type="Pfam" id="PF01694">
    <property type="entry name" value="Rhomboid"/>
    <property type="match status" value="1"/>
</dbReference>
<feature type="transmembrane region" description="Helical" evidence="8">
    <location>
        <begin position="38"/>
        <end position="59"/>
    </location>
</feature>
<comment type="catalytic activity">
    <reaction evidence="1 8">
        <text>Cleaves type-1 transmembrane domains using a catalytic dyad composed of serine and histidine that are contributed by different transmembrane domains.</text>
        <dbReference type="EC" id="3.4.21.105"/>
    </reaction>
</comment>